<proteinExistence type="predicted"/>
<reference evidence="2 3" key="1">
    <citation type="journal article" date="2015" name="Proc. Natl. Acad. Sci. U.S.A.">
        <title>Insight into the evolution and origin of leprosy bacilli from the genome sequence of Mycobacterium lepromatosis.</title>
        <authorList>
            <person name="Singh P."/>
            <person name="Benjak A."/>
            <person name="Schuenemann V.J."/>
            <person name="Herbig A."/>
            <person name="Avanzi C."/>
            <person name="Busso P."/>
            <person name="Nieselt K."/>
            <person name="Krause J."/>
            <person name="Vera-Cabrera L."/>
            <person name="Cole S.T."/>
        </authorList>
    </citation>
    <scope>NUCLEOTIDE SEQUENCE [LARGE SCALE GENOMIC DNA]</scope>
    <source>
        <strain evidence="2 3">Mx1-22A</strain>
    </source>
</reference>
<comment type="caution">
    <text evidence="2">The sequence shown here is derived from an EMBL/GenBank/DDBJ whole genome shotgun (WGS) entry which is preliminary data.</text>
</comment>
<dbReference type="RefSeq" id="WP_236685001.1">
    <property type="nucleotide sequence ID" value="NZ_CP083405.1"/>
</dbReference>
<dbReference type="InterPro" id="IPR021213">
    <property type="entry name" value="DUF2567"/>
</dbReference>
<evidence type="ECO:0000313" key="3">
    <source>
        <dbReference type="Proteomes" id="UP000053699"/>
    </source>
</evidence>
<dbReference type="Pfam" id="PF10821">
    <property type="entry name" value="DUF2567"/>
    <property type="match status" value="1"/>
</dbReference>
<evidence type="ECO:0008006" key="4">
    <source>
        <dbReference type="Google" id="ProtNLM"/>
    </source>
</evidence>
<feature type="transmembrane region" description="Helical" evidence="1">
    <location>
        <begin position="161"/>
        <end position="185"/>
    </location>
</feature>
<organism evidence="2 3">
    <name type="scientific">Mycobacterium lepromatosis</name>
    <dbReference type="NCBI Taxonomy" id="480418"/>
    <lineage>
        <taxon>Bacteria</taxon>
        <taxon>Bacillati</taxon>
        <taxon>Actinomycetota</taxon>
        <taxon>Actinomycetes</taxon>
        <taxon>Mycobacteriales</taxon>
        <taxon>Mycobacteriaceae</taxon>
        <taxon>Mycobacterium</taxon>
    </lineage>
</organism>
<evidence type="ECO:0000256" key="1">
    <source>
        <dbReference type="SAM" id="Phobius"/>
    </source>
</evidence>
<feature type="transmembrane region" description="Helical" evidence="1">
    <location>
        <begin position="21"/>
        <end position="42"/>
    </location>
</feature>
<feature type="transmembrane region" description="Helical" evidence="1">
    <location>
        <begin position="105"/>
        <end position="128"/>
    </location>
</feature>
<dbReference type="AlphaFoldDB" id="A0A0F4EQN2"/>
<accession>A0A0F4EQN2</accession>
<sequence>MTEHCTSDISDVSCPPRGRMIVGVVLGLAVTGALIGGLWAWIAPPIHAVVGLTRTGERGHDYLGNESEHFFVAPCLMLGLLTVVAAMASVLAWQWREYRGPGMVIGLSIGLMTCAATAAAVGALLVWMRYGALNFDAVPLLDDQTVEHVIQAPPVFFAHGLLQVAATVLWPAGIAALVYAVLAAANGRDDLGGRLVVDKLRRRYPWSPKLPCRNGCPGC</sequence>
<dbReference type="STRING" id="480418.GCA_000975265_01280"/>
<gene>
    <name evidence="2" type="ORF">MLPM_1222</name>
</gene>
<keyword evidence="1" id="KW-0472">Membrane</keyword>
<keyword evidence="3" id="KW-1185">Reference proteome</keyword>
<keyword evidence="1" id="KW-1133">Transmembrane helix</keyword>
<evidence type="ECO:0000313" key="2">
    <source>
        <dbReference type="EMBL" id="KJX75256.1"/>
    </source>
</evidence>
<dbReference type="Proteomes" id="UP000053699">
    <property type="component" value="Unassembled WGS sequence"/>
</dbReference>
<keyword evidence="1" id="KW-0812">Transmembrane</keyword>
<dbReference type="EMBL" id="JRPY01000048">
    <property type="protein sequence ID" value="KJX75256.1"/>
    <property type="molecule type" value="Genomic_DNA"/>
</dbReference>
<feature type="transmembrane region" description="Helical" evidence="1">
    <location>
        <begin position="70"/>
        <end position="93"/>
    </location>
</feature>
<name>A0A0F4EQN2_9MYCO</name>
<protein>
    <recommendedName>
        <fullName evidence="4">DUF2567 domain-containing protein</fullName>
    </recommendedName>
</protein>
<dbReference type="PATRIC" id="fig|480418.6.peg.2466"/>